<keyword evidence="3" id="KW-0997">Cell inner membrane</keyword>
<dbReference type="InterPro" id="IPR004960">
    <property type="entry name" value="LipA_acyltrans"/>
</dbReference>
<evidence type="ECO:0000256" key="6">
    <source>
        <dbReference type="ARBA" id="ARBA00023315"/>
    </source>
</evidence>
<dbReference type="eggNOG" id="COG1560">
    <property type="taxonomic scope" value="Bacteria"/>
</dbReference>
<dbReference type="STRING" id="926569.ANT_27210"/>
<evidence type="ECO:0000256" key="5">
    <source>
        <dbReference type="ARBA" id="ARBA00023136"/>
    </source>
</evidence>
<dbReference type="InParanoid" id="E8N0J8"/>
<reference evidence="7 8" key="1">
    <citation type="submission" date="2010-12" db="EMBL/GenBank/DDBJ databases">
        <title>Whole genome sequence of Anaerolinea thermophila UNI-1.</title>
        <authorList>
            <person name="Narita-Yamada S."/>
            <person name="Kishi E."/>
            <person name="Watanabe Y."/>
            <person name="Takasaki K."/>
            <person name="Ankai A."/>
            <person name="Oguchi A."/>
            <person name="Fukui S."/>
            <person name="Takahashi M."/>
            <person name="Yashiro I."/>
            <person name="Hosoyama A."/>
            <person name="Sekiguchi Y."/>
            <person name="Hanada S."/>
            <person name="Fujita N."/>
        </authorList>
    </citation>
    <scope>NUCLEOTIDE SEQUENCE [LARGE SCALE GENOMIC DNA]</scope>
    <source>
        <strain evidence="8">DSM 14523 / JCM 11388 / NBRC 100420 / UNI-1</strain>
    </source>
</reference>
<evidence type="ECO:0000256" key="3">
    <source>
        <dbReference type="ARBA" id="ARBA00022519"/>
    </source>
</evidence>
<evidence type="ECO:0008006" key="9">
    <source>
        <dbReference type="Google" id="ProtNLM"/>
    </source>
</evidence>
<dbReference type="CDD" id="cd07984">
    <property type="entry name" value="LPLAT_LABLAT-like"/>
    <property type="match status" value="1"/>
</dbReference>
<dbReference type="PANTHER" id="PTHR30606">
    <property type="entry name" value="LIPID A BIOSYNTHESIS LAUROYL ACYLTRANSFERASE"/>
    <property type="match status" value="1"/>
</dbReference>
<keyword evidence="5" id="KW-0472">Membrane</keyword>
<evidence type="ECO:0000313" key="7">
    <source>
        <dbReference type="EMBL" id="BAJ64747.1"/>
    </source>
</evidence>
<dbReference type="PANTHER" id="PTHR30606:SF10">
    <property type="entry name" value="PHOSPHATIDYLINOSITOL MANNOSIDE ACYLTRANSFERASE"/>
    <property type="match status" value="1"/>
</dbReference>
<evidence type="ECO:0000313" key="8">
    <source>
        <dbReference type="Proteomes" id="UP000008922"/>
    </source>
</evidence>
<gene>
    <name evidence="7" type="ordered locus">ANT_27210</name>
</gene>
<organism evidence="7 8">
    <name type="scientific">Anaerolinea thermophila (strain DSM 14523 / JCM 11388 / NBRC 100420 / UNI-1)</name>
    <dbReference type="NCBI Taxonomy" id="926569"/>
    <lineage>
        <taxon>Bacteria</taxon>
        <taxon>Bacillati</taxon>
        <taxon>Chloroflexota</taxon>
        <taxon>Anaerolineae</taxon>
        <taxon>Anaerolineales</taxon>
        <taxon>Anaerolineaceae</taxon>
        <taxon>Anaerolinea</taxon>
    </lineage>
</organism>
<comment type="subcellular location">
    <subcellularLocation>
        <location evidence="1">Cell inner membrane</location>
    </subcellularLocation>
</comment>
<keyword evidence="6" id="KW-0012">Acyltransferase</keyword>
<dbReference type="AlphaFoldDB" id="E8N0J8"/>
<dbReference type="HOGENOM" id="CLU_878931_0_0_0"/>
<keyword evidence="2" id="KW-1003">Cell membrane</keyword>
<name>E8N0J8_ANATU</name>
<accession>E8N0J8</accession>
<proteinExistence type="predicted"/>
<keyword evidence="8" id="KW-1185">Reference proteome</keyword>
<dbReference type="GO" id="GO:0005886">
    <property type="term" value="C:plasma membrane"/>
    <property type="evidence" value="ECO:0007669"/>
    <property type="project" value="UniProtKB-SubCell"/>
</dbReference>
<dbReference type="KEGG" id="atm:ANT_27210"/>
<dbReference type="OrthoDB" id="9801955at2"/>
<keyword evidence="4" id="KW-0808">Transferase</keyword>
<evidence type="ECO:0000256" key="2">
    <source>
        <dbReference type="ARBA" id="ARBA00022475"/>
    </source>
</evidence>
<protein>
    <recommendedName>
        <fullName evidence="9">Acyltransferase</fullName>
    </recommendedName>
</protein>
<evidence type="ECO:0000256" key="4">
    <source>
        <dbReference type="ARBA" id="ARBA00022679"/>
    </source>
</evidence>
<evidence type="ECO:0000256" key="1">
    <source>
        <dbReference type="ARBA" id="ARBA00004533"/>
    </source>
</evidence>
<sequence>MVDSLLKKPFRKSNDNVNRIYHIINSRAAYQAAMGLGRTLPPVVGYALADLLSGLMSRMPHLALVRAVRLNQWIVHDRQVDSRQLDRLVRETLRSAARAVYDFAHWKDHPQVLKKVVRVEESFRQVAEKARRREHGVILALPHMTNPDLLGWVSAPLFGRLTAIAPNRLMEGYQVQNQLRRQVGIEVIPGSLEAVRTALARLREGEAVVFGVDRPYADSAFRPRFFGLPAALPVAHVRVALKLDLPIYVVGAALKEDKQISLWATEYRLHRLPNPQEEILVNAERVLEVVMDNIRQYPVQWNMTFPVWPDWMERVP</sequence>
<dbReference type="GO" id="GO:0016746">
    <property type="term" value="F:acyltransferase activity"/>
    <property type="evidence" value="ECO:0007669"/>
    <property type="project" value="UniProtKB-KW"/>
</dbReference>
<dbReference type="GO" id="GO:0009247">
    <property type="term" value="P:glycolipid biosynthetic process"/>
    <property type="evidence" value="ECO:0007669"/>
    <property type="project" value="UniProtKB-ARBA"/>
</dbReference>
<dbReference type="EMBL" id="AP012029">
    <property type="protein sequence ID" value="BAJ64747.1"/>
    <property type="molecule type" value="Genomic_DNA"/>
</dbReference>
<dbReference type="Proteomes" id="UP000008922">
    <property type="component" value="Chromosome"/>
</dbReference>
<dbReference type="Pfam" id="PF03279">
    <property type="entry name" value="Lip_A_acyltrans"/>
    <property type="match status" value="1"/>
</dbReference>